<dbReference type="RefSeq" id="WP_244823280.1">
    <property type="nucleotide sequence ID" value="NZ_CP112998.1"/>
</dbReference>
<evidence type="ECO:0000313" key="2">
    <source>
        <dbReference type="Proteomes" id="UP001164653"/>
    </source>
</evidence>
<dbReference type="Proteomes" id="UP001164653">
    <property type="component" value="Chromosome"/>
</dbReference>
<evidence type="ECO:0000313" key="1">
    <source>
        <dbReference type="EMBL" id="WAC12580.1"/>
    </source>
</evidence>
<name>A0A9E8N9Q8_9BACT</name>
<proteinExistence type="predicted"/>
<accession>A0A9E8N9Q8</accession>
<gene>
    <name evidence="1" type="ORF">ON006_01175</name>
</gene>
<sequence>MKMENEKHSVISLSDESFKHYLIERYADTQDEAAGKEWQEGSQVIVSPENWIRLFNKAKADLAKKGGSVTGYELVNNVLLSHDGIHAHWPMNWMWVLQFSHD</sequence>
<keyword evidence="2" id="KW-1185">Reference proteome</keyword>
<organism evidence="1 2">
    <name type="scientific">Dyadobacter pollutisoli</name>
    <dbReference type="NCBI Taxonomy" id="2910158"/>
    <lineage>
        <taxon>Bacteria</taxon>
        <taxon>Pseudomonadati</taxon>
        <taxon>Bacteroidota</taxon>
        <taxon>Cytophagia</taxon>
        <taxon>Cytophagales</taxon>
        <taxon>Spirosomataceae</taxon>
        <taxon>Dyadobacter</taxon>
    </lineage>
</organism>
<dbReference type="EMBL" id="CP112998">
    <property type="protein sequence ID" value="WAC12580.1"/>
    <property type="molecule type" value="Genomic_DNA"/>
</dbReference>
<protein>
    <submittedName>
        <fullName evidence="1">Uncharacterized protein</fullName>
    </submittedName>
</protein>
<reference evidence="1" key="1">
    <citation type="submission" date="2022-11" db="EMBL/GenBank/DDBJ databases">
        <title>Dyadobacter pollutisoli sp. nov., isolated from plastic dumped soil.</title>
        <authorList>
            <person name="Kim J.M."/>
            <person name="Kim K.R."/>
            <person name="Lee J.K."/>
            <person name="Hao L."/>
            <person name="Jeon C.O."/>
        </authorList>
    </citation>
    <scope>NUCLEOTIDE SEQUENCE</scope>
    <source>
        <strain evidence="1">U1</strain>
    </source>
</reference>
<dbReference type="AlphaFoldDB" id="A0A9E8N9Q8"/>
<dbReference type="KEGG" id="dpf:ON006_01175"/>